<dbReference type="RefSeq" id="WP_281534687.1">
    <property type="nucleotide sequence ID" value="NZ_CP075584.1"/>
</dbReference>
<dbReference type="InterPro" id="IPR029063">
    <property type="entry name" value="SAM-dependent_MTases_sf"/>
</dbReference>
<dbReference type="EMBL" id="CP075584">
    <property type="protein sequence ID" value="WBM80066.1"/>
    <property type="molecule type" value="Genomic_DNA"/>
</dbReference>
<gene>
    <name evidence="3" type="ORF">KIV56_00135</name>
    <name evidence="2" type="ORF">KIV56_18420</name>
</gene>
<dbReference type="PANTHER" id="PTHR43591:SF24">
    <property type="entry name" value="2-METHOXY-6-POLYPRENYL-1,4-BENZOQUINOL METHYLASE, MITOCHONDRIAL"/>
    <property type="match status" value="1"/>
</dbReference>
<keyword evidence="3" id="KW-0808">Transferase</keyword>
<dbReference type="Pfam" id="PF08241">
    <property type="entry name" value="Methyltransf_11"/>
    <property type="match status" value="1"/>
</dbReference>
<sequence length="235" mass="25198">METSQNRKPLGSLKTPAPVIKALAAQLGHPSGWRGRLVGRMLNRRNRGIIRAAVNALEAAPDARLADIGFGGGVGIQLLLERVGPDGHVDAVDQSETMVDAAHRRFRDDLTAGRLSLFEASMERLPQADASLDGVITLNTFYFLPDLGRAAAEFARVLRPGGRLVVGVFDPAAMQRMPVVEHGFRVRPTEEITAALESAGLIQTRHLRVGHGPDAYHLLLVSPALPPASESTEAA</sequence>
<dbReference type="GO" id="GO:0008168">
    <property type="term" value="F:methyltransferase activity"/>
    <property type="evidence" value="ECO:0007669"/>
    <property type="project" value="UniProtKB-KW"/>
</dbReference>
<accession>A0ABY7NE86</accession>
<dbReference type="EMBL" id="CP075584">
    <property type="protein sequence ID" value="WBM80077.1"/>
    <property type="molecule type" value="Genomic_DNA"/>
</dbReference>
<feature type="domain" description="Methyltransferase type 11" evidence="1">
    <location>
        <begin position="67"/>
        <end position="166"/>
    </location>
</feature>
<keyword evidence="3" id="KW-0489">Methyltransferase</keyword>
<dbReference type="GO" id="GO:0032259">
    <property type="term" value="P:methylation"/>
    <property type="evidence" value="ECO:0007669"/>
    <property type="project" value="UniProtKB-KW"/>
</dbReference>
<evidence type="ECO:0000313" key="2">
    <source>
        <dbReference type="EMBL" id="WBM80066.1"/>
    </source>
</evidence>
<dbReference type="Gene3D" id="3.40.50.150">
    <property type="entry name" value="Vaccinia Virus protein VP39"/>
    <property type="match status" value="1"/>
</dbReference>
<proteinExistence type="predicted"/>
<name>A0ABY7NE86_9MICO</name>
<dbReference type="CDD" id="cd02440">
    <property type="entry name" value="AdoMet_MTases"/>
    <property type="match status" value="1"/>
</dbReference>
<dbReference type="PANTHER" id="PTHR43591">
    <property type="entry name" value="METHYLTRANSFERASE"/>
    <property type="match status" value="1"/>
</dbReference>
<organism evidence="3 4">
    <name type="scientific">Cryobacterium breve</name>
    <dbReference type="NCBI Taxonomy" id="1259258"/>
    <lineage>
        <taxon>Bacteria</taxon>
        <taxon>Bacillati</taxon>
        <taxon>Actinomycetota</taxon>
        <taxon>Actinomycetes</taxon>
        <taxon>Micrococcales</taxon>
        <taxon>Microbacteriaceae</taxon>
        <taxon>Cryobacterium</taxon>
    </lineage>
</organism>
<reference evidence="3 4" key="1">
    <citation type="submission" date="2021-05" db="EMBL/GenBank/DDBJ databases">
        <authorList>
            <person name="Kumar R."/>
            <person name="Kumar A."/>
            <person name="Mukhia S."/>
        </authorList>
    </citation>
    <scope>NUCLEOTIDE SEQUENCE [LARGE SCALE GENOMIC DNA]</scope>
    <source>
        <strain evidence="3 4">ERMR7:08</strain>
    </source>
</reference>
<keyword evidence="4" id="KW-1185">Reference proteome</keyword>
<dbReference type="SUPFAM" id="SSF53335">
    <property type="entry name" value="S-adenosyl-L-methionine-dependent methyltransferases"/>
    <property type="match status" value="1"/>
</dbReference>
<dbReference type="InterPro" id="IPR013216">
    <property type="entry name" value="Methyltransf_11"/>
</dbReference>
<evidence type="ECO:0000313" key="4">
    <source>
        <dbReference type="Proteomes" id="UP001212421"/>
    </source>
</evidence>
<evidence type="ECO:0000313" key="3">
    <source>
        <dbReference type="EMBL" id="WBM80077.1"/>
    </source>
</evidence>
<protein>
    <submittedName>
        <fullName evidence="3">Methyltransferase domain-containing protein</fullName>
    </submittedName>
</protein>
<evidence type="ECO:0000259" key="1">
    <source>
        <dbReference type="Pfam" id="PF08241"/>
    </source>
</evidence>
<dbReference type="Proteomes" id="UP001212421">
    <property type="component" value="Chromosome"/>
</dbReference>